<dbReference type="Proteomes" id="UP000886523">
    <property type="component" value="Unassembled WGS sequence"/>
</dbReference>
<name>A0A9P6AXQ1_9AGAM</name>
<protein>
    <submittedName>
        <fullName evidence="1">Uncharacterized protein</fullName>
    </submittedName>
</protein>
<proteinExistence type="predicted"/>
<reference evidence="1" key="1">
    <citation type="journal article" date="2020" name="Nat. Commun.">
        <title>Large-scale genome sequencing of mycorrhizal fungi provides insights into the early evolution of symbiotic traits.</title>
        <authorList>
            <person name="Miyauchi S."/>
            <person name="Kiss E."/>
            <person name="Kuo A."/>
            <person name="Drula E."/>
            <person name="Kohler A."/>
            <person name="Sanchez-Garcia M."/>
            <person name="Morin E."/>
            <person name="Andreopoulos B."/>
            <person name="Barry K.W."/>
            <person name="Bonito G."/>
            <person name="Buee M."/>
            <person name="Carver A."/>
            <person name="Chen C."/>
            <person name="Cichocki N."/>
            <person name="Clum A."/>
            <person name="Culley D."/>
            <person name="Crous P.W."/>
            <person name="Fauchery L."/>
            <person name="Girlanda M."/>
            <person name="Hayes R.D."/>
            <person name="Keri Z."/>
            <person name="LaButti K."/>
            <person name="Lipzen A."/>
            <person name="Lombard V."/>
            <person name="Magnuson J."/>
            <person name="Maillard F."/>
            <person name="Murat C."/>
            <person name="Nolan M."/>
            <person name="Ohm R.A."/>
            <person name="Pangilinan J."/>
            <person name="Pereira M.F."/>
            <person name="Perotto S."/>
            <person name="Peter M."/>
            <person name="Pfister S."/>
            <person name="Riley R."/>
            <person name="Sitrit Y."/>
            <person name="Stielow J.B."/>
            <person name="Szollosi G."/>
            <person name="Zifcakova L."/>
            <person name="Stursova M."/>
            <person name="Spatafora J.W."/>
            <person name="Tedersoo L."/>
            <person name="Vaario L.M."/>
            <person name="Yamada A."/>
            <person name="Yan M."/>
            <person name="Wang P."/>
            <person name="Xu J."/>
            <person name="Bruns T."/>
            <person name="Baldrian P."/>
            <person name="Vilgalys R."/>
            <person name="Dunand C."/>
            <person name="Henrissat B."/>
            <person name="Grigoriev I.V."/>
            <person name="Hibbett D."/>
            <person name="Nagy L.G."/>
            <person name="Martin F.M."/>
        </authorList>
    </citation>
    <scope>NUCLEOTIDE SEQUENCE</scope>
    <source>
        <strain evidence="1">UP504</strain>
    </source>
</reference>
<dbReference type="AlphaFoldDB" id="A0A9P6AXQ1"/>
<comment type="caution">
    <text evidence="1">The sequence shown here is derived from an EMBL/GenBank/DDBJ whole genome shotgun (WGS) entry which is preliminary data.</text>
</comment>
<evidence type="ECO:0000313" key="2">
    <source>
        <dbReference type="Proteomes" id="UP000886523"/>
    </source>
</evidence>
<sequence>MQTTLPDLPFTNYEPAVLGQFHSAVRAIPRKYPRTDLQVFRPWTTFPTDIHDAIRSAPTFATLSSAPFSIGLPGESQIVESEPEVHAHAKVELHRRVERVVNKLGVEGRFQTAGSGNTTVIGSPDFSWVMDRDHPHPKLVV</sequence>
<evidence type="ECO:0000313" key="1">
    <source>
        <dbReference type="EMBL" id="KAF9513285.1"/>
    </source>
</evidence>
<keyword evidence="2" id="KW-1185">Reference proteome</keyword>
<dbReference type="EMBL" id="MU128974">
    <property type="protein sequence ID" value="KAF9513285.1"/>
    <property type="molecule type" value="Genomic_DNA"/>
</dbReference>
<gene>
    <name evidence="1" type="ORF">BS47DRAFT_973904</name>
</gene>
<accession>A0A9P6AXQ1</accession>
<dbReference type="OrthoDB" id="3057223at2759"/>
<organism evidence="1 2">
    <name type="scientific">Hydnum rufescens UP504</name>
    <dbReference type="NCBI Taxonomy" id="1448309"/>
    <lineage>
        <taxon>Eukaryota</taxon>
        <taxon>Fungi</taxon>
        <taxon>Dikarya</taxon>
        <taxon>Basidiomycota</taxon>
        <taxon>Agaricomycotina</taxon>
        <taxon>Agaricomycetes</taxon>
        <taxon>Cantharellales</taxon>
        <taxon>Hydnaceae</taxon>
        <taxon>Hydnum</taxon>
    </lineage>
</organism>